<keyword evidence="14" id="KW-1185">Reference proteome</keyword>
<dbReference type="InterPro" id="IPR039426">
    <property type="entry name" value="TonB-dep_rcpt-like"/>
</dbReference>
<dbReference type="SUPFAM" id="SSF49464">
    <property type="entry name" value="Carboxypeptidase regulatory domain-like"/>
    <property type="match status" value="1"/>
</dbReference>
<dbReference type="Pfam" id="PF07715">
    <property type="entry name" value="Plug"/>
    <property type="match status" value="1"/>
</dbReference>
<dbReference type="Gene3D" id="2.60.40.1120">
    <property type="entry name" value="Carboxypeptidase-like, regulatory domain"/>
    <property type="match status" value="1"/>
</dbReference>
<evidence type="ECO:0000259" key="11">
    <source>
        <dbReference type="Pfam" id="PF00593"/>
    </source>
</evidence>
<dbReference type="InterPro" id="IPR008969">
    <property type="entry name" value="CarboxyPept-like_regulatory"/>
</dbReference>
<gene>
    <name evidence="13" type="ORF">CLV59_10138</name>
</gene>
<evidence type="ECO:0000256" key="9">
    <source>
        <dbReference type="RuleBase" id="RU003357"/>
    </source>
</evidence>
<evidence type="ECO:0000259" key="12">
    <source>
        <dbReference type="Pfam" id="PF07715"/>
    </source>
</evidence>
<dbReference type="OrthoDB" id="9768177at2"/>
<keyword evidence="7 8" id="KW-0998">Cell outer membrane</keyword>
<dbReference type="InterPro" id="IPR000531">
    <property type="entry name" value="Beta-barrel_TonB"/>
</dbReference>
<keyword evidence="6 8" id="KW-0472">Membrane</keyword>
<keyword evidence="2 8" id="KW-0813">Transport</keyword>
<evidence type="ECO:0000313" key="14">
    <source>
        <dbReference type="Proteomes" id="UP000249819"/>
    </source>
</evidence>
<evidence type="ECO:0000256" key="2">
    <source>
        <dbReference type="ARBA" id="ARBA00022448"/>
    </source>
</evidence>
<evidence type="ECO:0000256" key="4">
    <source>
        <dbReference type="ARBA" id="ARBA00022692"/>
    </source>
</evidence>
<dbReference type="Proteomes" id="UP000249819">
    <property type="component" value="Unassembled WGS sequence"/>
</dbReference>
<evidence type="ECO:0000256" key="3">
    <source>
        <dbReference type="ARBA" id="ARBA00022452"/>
    </source>
</evidence>
<evidence type="ECO:0000313" key="13">
    <source>
        <dbReference type="EMBL" id="RAJ87289.1"/>
    </source>
</evidence>
<feature type="chain" id="PRO_5016385390" evidence="10">
    <location>
        <begin position="21"/>
        <end position="1075"/>
    </location>
</feature>
<sequence length="1075" mass="118766">MRKRLLVFFFLSLMQIAAFAQDKKITGKVTAADGSAIPGVSVMVEGSSTGTLTDPDGKFSITVPAGKTLLFRSIGFTAKSVAVGNNNVLNVQMAAQRDDLNEVVVVAYGTAKKGSITGSVSGIKAKDIDKRPVSNAVGVLEGTTGIQVNNTVGSPGAQPKIQIRGFSTVNGSNDPLYVIDGVLFTGNVTDINPADIESISVLKDAASAALYGNKASNGVVIMTTKRGAKGSDGNVNVMVNQGVYSRGVKDYKTMNTTDFMETMWKGYRNSLLSGSPSKYPTVDLANAKATETLLPAYLYLNIYDKPANQLFDGNGKLRSDAHILPGYADDLDWYKDMERLGHRQEYAINASTTTKKTNLYYSAGYLDEKGYVTNTDYKRFTGRINADVQAKSWLKYGFNLAGSHQVTNNINGDADNANSYTNPFMFARNIAPIYPVHMHNPTTGEYLLDEYGNKRFDIGDGNSRNQFIGRHVVYENQLNKDITTRNTVNGQIYMDVKFLKDFTFTAKGDLNVRNSDETTYNNAIVGDGAGNGGRGARRNYRYNTYTVQQLLNWNHSYGLHSVEGMVGHEYYSDNYWYLSGMKTNQILADATEWINFTKTSSLYDYQQNYRSEGYFARGRYSYADKYFVDGSFRRDGSSKFAPGVRWGNFYSVGGGWVLSKEDFFESLTKYVNYAKLRASYGQVGNDLTAARYAYMALFATSQNNNLGAVYKSQNAADIHWETSAATSAALDLRVFNRANISIEYFDKRSKDLLFDAYLPLSAGATADDKAQATITQNIGSVSNRGWEIGVDVDVLKNKDLRWNVGLNATFIKNEILRLPEQNRKDGIVIGNYKYAEGHGVNEFYTFQYAGVDQMTGNALYIPDNQKYNPTDATGAHYQYLVNINGQTYTTNATYAKRDWSGSPIPNVFGSFNTSLTYKNFVLSGVFTYALGGKVYDDSYFSMMSMSGSVSQMHSDLLKAWNGVPEGMTATSPNRIDSKGIPVVDFNRSTLNNAMSSRFLKDGSYFVIKNIALSYQLPANLLQRIDIKNARLNLSVENLATFTKLQGMNPQQSFNGRSLNAFVTPRVVSFGVNVGL</sequence>
<comment type="caution">
    <text evidence="13">The sequence shown here is derived from an EMBL/GenBank/DDBJ whole genome shotgun (WGS) entry which is preliminary data.</text>
</comment>
<dbReference type="InterPro" id="IPR012910">
    <property type="entry name" value="Plug_dom"/>
</dbReference>
<comment type="similarity">
    <text evidence="8 9">Belongs to the TonB-dependent receptor family.</text>
</comment>
<feature type="signal peptide" evidence="10">
    <location>
        <begin position="1"/>
        <end position="20"/>
    </location>
</feature>
<dbReference type="InterPro" id="IPR023997">
    <property type="entry name" value="TonB-dep_OMP_SusC/RagA_CS"/>
</dbReference>
<keyword evidence="4 8" id="KW-0812">Transmembrane</keyword>
<keyword evidence="5 9" id="KW-0798">TonB box</keyword>
<dbReference type="AlphaFoldDB" id="A0A327WAQ9"/>
<evidence type="ECO:0000256" key="10">
    <source>
        <dbReference type="SAM" id="SignalP"/>
    </source>
</evidence>
<dbReference type="Gene3D" id="2.170.130.10">
    <property type="entry name" value="TonB-dependent receptor, plug domain"/>
    <property type="match status" value="1"/>
</dbReference>
<dbReference type="SUPFAM" id="SSF56935">
    <property type="entry name" value="Porins"/>
    <property type="match status" value="1"/>
</dbReference>
<evidence type="ECO:0000256" key="7">
    <source>
        <dbReference type="ARBA" id="ARBA00023237"/>
    </source>
</evidence>
<feature type="domain" description="TonB-dependent receptor-like beta-barrel" evidence="11">
    <location>
        <begin position="455"/>
        <end position="1038"/>
    </location>
</feature>
<evidence type="ECO:0000256" key="1">
    <source>
        <dbReference type="ARBA" id="ARBA00004571"/>
    </source>
</evidence>
<evidence type="ECO:0000256" key="5">
    <source>
        <dbReference type="ARBA" id="ARBA00023077"/>
    </source>
</evidence>
<keyword evidence="10" id="KW-0732">Signal</keyword>
<dbReference type="NCBIfam" id="TIGR04056">
    <property type="entry name" value="OMP_RagA_SusC"/>
    <property type="match status" value="1"/>
</dbReference>
<dbReference type="RefSeq" id="WP_111589995.1">
    <property type="nucleotide sequence ID" value="NZ_QLMA01000001.1"/>
</dbReference>
<evidence type="ECO:0000256" key="8">
    <source>
        <dbReference type="PROSITE-ProRule" id="PRU01360"/>
    </source>
</evidence>
<feature type="domain" description="TonB-dependent receptor plug" evidence="12">
    <location>
        <begin position="114"/>
        <end position="219"/>
    </location>
</feature>
<protein>
    <submittedName>
        <fullName evidence="13">TonB-linked SusC/RagA family outer membrane protein</fullName>
    </submittedName>
</protein>
<dbReference type="InterPro" id="IPR023996">
    <property type="entry name" value="TonB-dep_OMP_SusC/RagA"/>
</dbReference>
<dbReference type="Pfam" id="PF13715">
    <property type="entry name" value="CarbopepD_reg_2"/>
    <property type="match status" value="1"/>
</dbReference>
<dbReference type="NCBIfam" id="TIGR04057">
    <property type="entry name" value="SusC_RagA_signa"/>
    <property type="match status" value="1"/>
</dbReference>
<dbReference type="Gene3D" id="2.40.170.20">
    <property type="entry name" value="TonB-dependent receptor, beta-barrel domain"/>
    <property type="match status" value="1"/>
</dbReference>
<reference evidence="13 14" key="1">
    <citation type="submission" date="2018-06" db="EMBL/GenBank/DDBJ databases">
        <title>Genomic Encyclopedia of Archaeal and Bacterial Type Strains, Phase II (KMG-II): from individual species to whole genera.</title>
        <authorList>
            <person name="Goeker M."/>
        </authorList>
    </citation>
    <scope>NUCLEOTIDE SEQUENCE [LARGE SCALE GENOMIC DNA]</scope>
    <source>
        <strain evidence="13 14">DSM 29821</strain>
    </source>
</reference>
<dbReference type="EMBL" id="QLMA01000001">
    <property type="protein sequence ID" value="RAJ87289.1"/>
    <property type="molecule type" value="Genomic_DNA"/>
</dbReference>
<dbReference type="InterPro" id="IPR037066">
    <property type="entry name" value="Plug_dom_sf"/>
</dbReference>
<proteinExistence type="inferred from homology"/>
<dbReference type="InterPro" id="IPR036942">
    <property type="entry name" value="Beta-barrel_TonB_sf"/>
</dbReference>
<accession>A0A327WAQ9</accession>
<organism evidence="13 14">
    <name type="scientific">Chitinophaga dinghuensis</name>
    <dbReference type="NCBI Taxonomy" id="1539050"/>
    <lineage>
        <taxon>Bacteria</taxon>
        <taxon>Pseudomonadati</taxon>
        <taxon>Bacteroidota</taxon>
        <taxon>Chitinophagia</taxon>
        <taxon>Chitinophagales</taxon>
        <taxon>Chitinophagaceae</taxon>
        <taxon>Chitinophaga</taxon>
    </lineage>
</organism>
<keyword evidence="3 8" id="KW-1134">Transmembrane beta strand</keyword>
<dbReference type="Pfam" id="PF00593">
    <property type="entry name" value="TonB_dep_Rec_b-barrel"/>
    <property type="match status" value="1"/>
</dbReference>
<dbReference type="GO" id="GO:0009279">
    <property type="term" value="C:cell outer membrane"/>
    <property type="evidence" value="ECO:0007669"/>
    <property type="project" value="UniProtKB-SubCell"/>
</dbReference>
<evidence type="ECO:0000256" key="6">
    <source>
        <dbReference type="ARBA" id="ARBA00023136"/>
    </source>
</evidence>
<dbReference type="PROSITE" id="PS52016">
    <property type="entry name" value="TONB_DEPENDENT_REC_3"/>
    <property type="match status" value="1"/>
</dbReference>
<name>A0A327WAQ9_9BACT</name>
<comment type="subcellular location">
    <subcellularLocation>
        <location evidence="1 8">Cell outer membrane</location>
        <topology evidence="1 8">Multi-pass membrane protein</topology>
    </subcellularLocation>
</comment>